<keyword evidence="3" id="KW-0677">Repeat</keyword>
<evidence type="ECO:0000256" key="5">
    <source>
        <dbReference type="ARBA" id="ARBA00022833"/>
    </source>
</evidence>
<feature type="compositionally biased region" description="Polar residues" evidence="8">
    <location>
        <begin position="354"/>
        <end position="379"/>
    </location>
</feature>
<organism evidence="10 11">
    <name type="scientific">Hyalella azteca</name>
    <name type="common">Amphipod</name>
    <dbReference type="NCBI Taxonomy" id="294128"/>
    <lineage>
        <taxon>Eukaryota</taxon>
        <taxon>Metazoa</taxon>
        <taxon>Ecdysozoa</taxon>
        <taxon>Arthropoda</taxon>
        <taxon>Crustacea</taxon>
        <taxon>Multicrustacea</taxon>
        <taxon>Malacostraca</taxon>
        <taxon>Eumalacostraca</taxon>
        <taxon>Peracarida</taxon>
        <taxon>Amphipoda</taxon>
        <taxon>Senticaudata</taxon>
        <taxon>Talitrida</taxon>
        <taxon>Talitroidea</taxon>
        <taxon>Hyalellidae</taxon>
        <taxon>Hyalella</taxon>
    </lineage>
</organism>
<evidence type="ECO:0000259" key="9">
    <source>
        <dbReference type="PROSITE" id="PS50157"/>
    </source>
</evidence>
<dbReference type="GeneID" id="108677065"/>
<keyword evidence="6" id="KW-0539">Nucleus</keyword>
<feature type="compositionally biased region" description="Basic and acidic residues" evidence="8">
    <location>
        <begin position="1353"/>
        <end position="1362"/>
    </location>
</feature>
<dbReference type="PROSITE" id="PS00028">
    <property type="entry name" value="ZINC_FINGER_C2H2_1"/>
    <property type="match status" value="4"/>
</dbReference>
<feature type="compositionally biased region" description="Basic and acidic residues" evidence="8">
    <location>
        <begin position="1213"/>
        <end position="1244"/>
    </location>
</feature>
<evidence type="ECO:0000256" key="7">
    <source>
        <dbReference type="PROSITE-ProRule" id="PRU00042"/>
    </source>
</evidence>
<feature type="region of interest" description="Disordered" evidence="8">
    <location>
        <begin position="1334"/>
        <end position="1379"/>
    </location>
</feature>
<gene>
    <name evidence="11" type="primary">LOC108677065</name>
</gene>
<feature type="region of interest" description="Disordered" evidence="8">
    <location>
        <begin position="512"/>
        <end position="539"/>
    </location>
</feature>
<dbReference type="PANTHER" id="PTHR16515">
    <property type="entry name" value="PR DOMAIN ZINC FINGER PROTEIN"/>
    <property type="match status" value="1"/>
</dbReference>
<dbReference type="SUPFAM" id="SSF57667">
    <property type="entry name" value="beta-beta-alpha zinc fingers"/>
    <property type="match status" value="3"/>
</dbReference>
<dbReference type="InterPro" id="IPR050331">
    <property type="entry name" value="Zinc_finger"/>
</dbReference>
<feature type="compositionally biased region" description="Basic and acidic residues" evidence="8">
    <location>
        <begin position="56"/>
        <end position="76"/>
    </location>
</feature>
<feature type="region of interest" description="Disordered" evidence="8">
    <location>
        <begin position="720"/>
        <end position="753"/>
    </location>
</feature>
<dbReference type="Gene3D" id="3.30.160.60">
    <property type="entry name" value="Classic Zinc Finger"/>
    <property type="match status" value="4"/>
</dbReference>
<feature type="compositionally biased region" description="Low complexity" evidence="8">
    <location>
        <begin position="737"/>
        <end position="753"/>
    </location>
</feature>
<dbReference type="SMART" id="SM00355">
    <property type="entry name" value="ZnF_C2H2"/>
    <property type="match status" value="8"/>
</dbReference>
<feature type="compositionally biased region" description="Polar residues" evidence="8">
    <location>
        <begin position="141"/>
        <end position="156"/>
    </location>
</feature>
<dbReference type="InterPro" id="IPR036236">
    <property type="entry name" value="Znf_C2H2_sf"/>
</dbReference>
<feature type="region of interest" description="Disordered" evidence="8">
    <location>
        <begin position="351"/>
        <end position="379"/>
    </location>
</feature>
<comment type="subcellular location">
    <subcellularLocation>
        <location evidence="1">Nucleus</location>
    </subcellularLocation>
</comment>
<dbReference type="GO" id="GO:0005634">
    <property type="term" value="C:nucleus"/>
    <property type="evidence" value="ECO:0007669"/>
    <property type="project" value="UniProtKB-SubCell"/>
</dbReference>
<evidence type="ECO:0000256" key="8">
    <source>
        <dbReference type="SAM" id="MobiDB-lite"/>
    </source>
</evidence>
<feature type="region of interest" description="Disordered" evidence="8">
    <location>
        <begin position="670"/>
        <end position="690"/>
    </location>
</feature>
<dbReference type="GO" id="GO:0008270">
    <property type="term" value="F:zinc ion binding"/>
    <property type="evidence" value="ECO:0007669"/>
    <property type="project" value="UniProtKB-KW"/>
</dbReference>
<evidence type="ECO:0000256" key="1">
    <source>
        <dbReference type="ARBA" id="ARBA00004123"/>
    </source>
</evidence>
<feature type="domain" description="C2H2-type" evidence="9">
    <location>
        <begin position="997"/>
        <end position="1025"/>
    </location>
</feature>
<feature type="region of interest" description="Disordered" evidence="8">
    <location>
        <begin position="133"/>
        <end position="160"/>
    </location>
</feature>
<evidence type="ECO:0000256" key="4">
    <source>
        <dbReference type="ARBA" id="ARBA00022771"/>
    </source>
</evidence>
<keyword evidence="10" id="KW-1185">Reference proteome</keyword>
<feature type="domain" description="C2H2-type" evidence="9">
    <location>
        <begin position="939"/>
        <end position="966"/>
    </location>
</feature>
<evidence type="ECO:0000256" key="3">
    <source>
        <dbReference type="ARBA" id="ARBA00022737"/>
    </source>
</evidence>
<proteinExistence type="predicted"/>
<dbReference type="OMA" id="NDESHCT"/>
<dbReference type="PROSITE" id="PS50157">
    <property type="entry name" value="ZINC_FINGER_C2H2_2"/>
    <property type="match status" value="6"/>
</dbReference>
<feature type="domain" description="C2H2-type" evidence="9">
    <location>
        <begin position="818"/>
        <end position="851"/>
    </location>
</feature>
<reference evidence="11" key="1">
    <citation type="submission" date="2025-08" db="UniProtKB">
        <authorList>
            <consortium name="RefSeq"/>
        </authorList>
    </citation>
    <scope>IDENTIFICATION</scope>
    <source>
        <tissue evidence="11">Whole organism</tissue>
    </source>
</reference>
<dbReference type="GO" id="GO:0010468">
    <property type="term" value="P:regulation of gene expression"/>
    <property type="evidence" value="ECO:0007669"/>
    <property type="project" value="TreeGrafter"/>
</dbReference>
<feature type="domain" description="C2H2-type" evidence="9">
    <location>
        <begin position="857"/>
        <end position="884"/>
    </location>
</feature>
<keyword evidence="2" id="KW-0479">Metal-binding</keyword>
<keyword evidence="5" id="KW-0862">Zinc</keyword>
<feature type="region of interest" description="Disordered" evidence="8">
    <location>
        <begin position="1194"/>
        <end position="1244"/>
    </location>
</feature>
<feature type="compositionally biased region" description="Low complexity" evidence="8">
    <location>
        <begin position="482"/>
        <end position="496"/>
    </location>
</feature>
<feature type="region of interest" description="Disordered" evidence="8">
    <location>
        <begin position="477"/>
        <end position="496"/>
    </location>
</feature>
<feature type="compositionally biased region" description="Polar residues" evidence="8">
    <location>
        <begin position="31"/>
        <end position="55"/>
    </location>
</feature>
<dbReference type="InterPro" id="IPR013087">
    <property type="entry name" value="Znf_C2H2_type"/>
</dbReference>
<protein>
    <submittedName>
        <fullName evidence="11">Uncharacterized protein LOC108677065</fullName>
    </submittedName>
</protein>
<feature type="region of interest" description="Disordered" evidence="8">
    <location>
        <begin position="1"/>
        <end position="83"/>
    </location>
</feature>
<evidence type="ECO:0000256" key="6">
    <source>
        <dbReference type="ARBA" id="ARBA00023242"/>
    </source>
</evidence>
<dbReference type="PANTHER" id="PTHR16515:SF66">
    <property type="entry name" value="C2H2-TYPE DOMAIN-CONTAINING PROTEIN"/>
    <property type="match status" value="1"/>
</dbReference>
<dbReference type="Proteomes" id="UP000694843">
    <property type="component" value="Unplaced"/>
</dbReference>
<name>A0A8B7P422_HYAAZ</name>
<sequence>MEVYPSDEYITPMTDTTVGGDATAEPPQDPNEGQNFSQLGNSASKESELVNSTEENNFRFRHANDHVDETVEDEMKQQVSQNNDIVMPEKVVPSPLQESNQAVAETISNTSLVARFSEEPGDHLAHSPTARIEHNNDESHCTPQSHCESPQHPSNLQHDHDLHQDQPKVLVDSSVPQQGLQDNSSLSLLGSEECQPQENQSHSDQVMQNDLIHSQKMPSHQQMNLNQDEQASSMGNAFTPTNMQNPHSYTQDMAPHPTENSSPHSMFSDTLASLAGNTPAIAGNPSTCNEHLEMSDHHNHSLAHLNLPPPVLPNPGSMPSMISPSPTTNPLANAIRDYCDTLSNMRPQNCDPIPSQNSSYQDNGHCSTSSDMHQTHSRPNSVYDFDPSATGSNNLSMVNMDNNSMMNSQNQSQLQQALHHERQNQDVIGKSIFPMIPLDRCESFSSKRDDVLSHLNSINQMQQHNDQVNNGMNSALNTMSGNDSLNQSYDSSLSVSSSEFPNTATCYDPLLMRRGRGRPRGSKNGTGMGRGKSSYGRGSFRFNSADDRPCSAYDLRHIPDPFGTARRGRPRSRFIVDLGEQNHEAWTKARLDLNVSDAELTTLLLSLLESRRDLEDTADSDTMLGLINSEYSKWKDKFASQVSMLSHFASIHNTNCCTCLGIKKKKLTPVGTGKRGRPRKYPPPVGYGPGMQRPDTIDEDGNIFEPQCILKDGTIVKAEPHDEKPKMHNGEGGSDLSNPGSANGSMMNSMNSLPPRAMLTHEEMQKRREYYSNHKNKIKYVCHFCQVHFYHKPNFDYHISKLEREGKCRIYDKVNNLYLCESCGEGFSWREKLEKHLRLAEQHGTHNQKELLVYGDFQCSMCGKTFNKRNTYLQHIKWHEDREDVPCVICATLFKQTELRRHLMEVHNNDSLPCCYCGKLFTSRKYLEKHELIHQSGNFPCPECGKCFSQKMAMQHHLRSHSLDKEYSCETCGQMFTQRLGLCHHLRKQFGPGEFNEECSVCSTYFCNEYDLQIHKRKVHNMTEHMEELPPESYLPINMRNHMSPTDRNKHYSEANNMVKNMLGGSLGNNLDNSMSMTMKSESEEPMDDSQVPSRSIQHSGDPMRDPDRNSAMNDLMRNTQLRENLMRDNRDTLMRDSIMRDNLLRDNRDSIMRDEDMAGNMMRGNSLRDASGHNENPVRDNVFSRNEVMRNNLMRDEDMRSSAHRNGPMQDESMRSIGGRDDRIRDENMSDDPMRSDGIRDNNLRENLRDGLIRDNPLRELAMRSESSLREDPMRENIPLLMNEHMRHMVERRELDPEELRLNPSLHNMHHQSNEDQLHVPQDLTRMTSQSLLMNDNRNGNNGIPNPQQHMADMRPSEDSPSRLSDTPGAGSGSSHMSDQLGRMAVENFNRMTSTPGGYLAEHLRRMAENQSRSGMASVMSDTAAAMMSHYDDRDYSRIDNLRSMSRASPADPMARLGDNLSHMGVIRPAQTPSSTPQWPPHMQNHSPLDGMNQSPQSTQHTLYPLPFWPYDPSLRHYNH</sequence>
<feature type="domain" description="C2H2-type" evidence="9">
    <location>
        <begin position="967"/>
        <end position="994"/>
    </location>
</feature>
<dbReference type="RefSeq" id="XP_018020705.1">
    <property type="nucleotide sequence ID" value="XM_018165216.2"/>
</dbReference>
<feature type="region of interest" description="Disordered" evidence="8">
    <location>
        <begin position="1079"/>
        <end position="1114"/>
    </location>
</feature>
<accession>A0A8B7P422</accession>
<feature type="domain" description="C2H2-type" evidence="9">
    <location>
        <begin position="912"/>
        <end position="939"/>
    </location>
</feature>
<dbReference type="Pfam" id="PF00096">
    <property type="entry name" value="zf-C2H2"/>
    <property type="match status" value="2"/>
</dbReference>
<dbReference type="OrthoDB" id="8117402at2759"/>
<evidence type="ECO:0000313" key="11">
    <source>
        <dbReference type="RefSeq" id="XP_018020705.1"/>
    </source>
</evidence>
<evidence type="ECO:0000313" key="10">
    <source>
        <dbReference type="Proteomes" id="UP000694843"/>
    </source>
</evidence>
<feature type="compositionally biased region" description="Low complexity" evidence="8">
    <location>
        <begin position="1336"/>
        <end position="1348"/>
    </location>
</feature>
<feature type="compositionally biased region" description="Basic and acidic residues" evidence="8">
    <location>
        <begin position="720"/>
        <end position="729"/>
    </location>
</feature>
<evidence type="ECO:0000256" key="2">
    <source>
        <dbReference type="ARBA" id="ARBA00022723"/>
    </source>
</evidence>
<keyword evidence="4 7" id="KW-0863">Zinc-finger</keyword>
<dbReference type="KEGG" id="hazt:108677065"/>